<reference evidence="3" key="2">
    <citation type="submission" date="2019-09" db="UniProtKB">
        <authorList>
            <consortium name="WormBaseParasite"/>
        </authorList>
    </citation>
    <scope>IDENTIFICATION</scope>
</reference>
<evidence type="ECO:0000313" key="2">
    <source>
        <dbReference type="Proteomes" id="UP000050761"/>
    </source>
</evidence>
<organism evidence="1">
    <name type="scientific">Heligmosomoides polygyrus</name>
    <name type="common">Parasitic roundworm</name>
    <dbReference type="NCBI Taxonomy" id="6339"/>
    <lineage>
        <taxon>Eukaryota</taxon>
        <taxon>Metazoa</taxon>
        <taxon>Ecdysozoa</taxon>
        <taxon>Nematoda</taxon>
        <taxon>Chromadorea</taxon>
        <taxon>Rhabditida</taxon>
        <taxon>Rhabditina</taxon>
        <taxon>Rhabditomorpha</taxon>
        <taxon>Strongyloidea</taxon>
        <taxon>Heligmosomidae</taxon>
        <taxon>Heligmosomoides</taxon>
    </lineage>
</organism>
<accession>A0A3P8CVX9</accession>
<keyword evidence="2" id="KW-1185">Reference proteome</keyword>
<sequence length="122" mass="14040">MFVMGCLSSLKVIPLWERIITWCRFNRVLAEMCFFEKIPAAIKYYVRERTSRKGEINPPEWTPGNDVPGPRGHQRTTWWAGAWRERIWRSALVGRGTISNGINAKTGVLDSPVLHAERRGET</sequence>
<protein>
    <submittedName>
        <fullName evidence="3">Bestrophin homolog</fullName>
    </submittedName>
</protein>
<gene>
    <name evidence="1" type="ORF">HPBE_LOCUS21048</name>
</gene>
<name>A0A3P8CVX9_HELPZ</name>
<dbReference type="EMBL" id="UZAH01032657">
    <property type="protein sequence ID" value="VDP23085.1"/>
    <property type="molecule type" value="Genomic_DNA"/>
</dbReference>
<evidence type="ECO:0000313" key="3">
    <source>
        <dbReference type="WBParaSite" id="HPBE_0002104901-mRNA-1"/>
    </source>
</evidence>
<reference evidence="1 2" key="1">
    <citation type="submission" date="2018-11" db="EMBL/GenBank/DDBJ databases">
        <authorList>
            <consortium name="Pathogen Informatics"/>
        </authorList>
    </citation>
    <scope>NUCLEOTIDE SEQUENCE [LARGE SCALE GENOMIC DNA]</scope>
</reference>
<dbReference type="WBParaSite" id="HPBE_0002104901-mRNA-1">
    <property type="protein sequence ID" value="HPBE_0002104901-mRNA-1"/>
    <property type="gene ID" value="HPBE_0002104901"/>
</dbReference>
<evidence type="ECO:0000313" key="1">
    <source>
        <dbReference type="EMBL" id="VDP23085.1"/>
    </source>
</evidence>
<dbReference type="Proteomes" id="UP000050761">
    <property type="component" value="Unassembled WGS sequence"/>
</dbReference>
<dbReference type="AlphaFoldDB" id="A0A3P8CVX9"/>
<proteinExistence type="predicted"/>